<keyword evidence="2 3" id="KW-0040">ANK repeat</keyword>
<dbReference type="SUPFAM" id="SSF48403">
    <property type="entry name" value="Ankyrin repeat"/>
    <property type="match status" value="1"/>
</dbReference>
<evidence type="ECO:0000313" key="4">
    <source>
        <dbReference type="EMBL" id="CAD8368769.1"/>
    </source>
</evidence>
<protein>
    <submittedName>
        <fullName evidence="4">Uncharacterized protein</fullName>
    </submittedName>
</protein>
<dbReference type="AlphaFoldDB" id="A0A7S0AN26"/>
<proteinExistence type="predicted"/>
<sequence length="233" mass="24788">MAAAMSASGAAPAAIASKEEQNQLVRWRLTHGETLKGQPFYDNPSFAKWCEVANLAQQQSLAKTADNGQATPVPQMSPTTVEEMHESFVNAPDGDFATLQAWKRFSDMLKESAKIQGVLDAPLRDSGERAVHRAAELGRVKNLRWLHENGADIHAATAPALALSPDGDASLSLLPAHVAAMFGQTVALTFLAGAGADLNCRRPDGATPLDLALEQGHEEAAQWLGDNGGVRSR</sequence>
<name>A0A7S0AN26_9DINO</name>
<evidence type="ECO:0000256" key="3">
    <source>
        <dbReference type="PROSITE-ProRule" id="PRU00023"/>
    </source>
</evidence>
<evidence type="ECO:0000256" key="2">
    <source>
        <dbReference type="ARBA" id="ARBA00023043"/>
    </source>
</evidence>
<organism evidence="4">
    <name type="scientific">Pyrodinium bahamense</name>
    <dbReference type="NCBI Taxonomy" id="73915"/>
    <lineage>
        <taxon>Eukaryota</taxon>
        <taxon>Sar</taxon>
        <taxon>Alveolata</taxon>
        <taxon>Dinophyceae</taxon>
        <taxon>Gonyaulacales</taxon>
        <taxon>Pyrocystaceae</taxon>
        <taxon>Pyrodinium</taxon>
    </lineage>
</organism>
<gene>
    <name evidence="4" type="ORF">PBAH0796_LOCUS19038</name>
</gene>
<dbReference type="InterPro" id="IPR050776">
    <property type="entry name" value="Ank_Repeat/CDKN_Inhibitor"/>
</dbReference>
<feature type="repeat" description="ANK" evidence="3">
    <location>
        <begin position="126"/>
        <end position="158"/>
    </location>
</feature>
<dbReference type="EMBL" id="HBEG01031148">
    <property type="protein sequence ID" value="CAD8368769.1"/>
    <property type="molecule type" value="Transcribed_RNA"/>
</dbReference>
<reference evidence="4" key="1">
    <citation type="submission" date="2021-01" db="EMBL/GenBank/DDBJ databases">
        <authorList>
            <person name="Corre E."/>
            <person name="Pelletier E."/>
            <person name="Niang G."/>
            <person name="Scheremetjew M."/>
            <person name="Finn R."/>
            <person name="Kale V."/>
            <person name="Holt S."/>
            <person name="Cochrane G."/>
            <person name="Meng A."/>
            <person name="Brown T."/>
            <person name="Cohen L."/>
        </authorList>
    </citation>
    <scope>NUCLEOTIDE SEQUENCE</scope>
    <source>
        <strain evidence="4">Pbaha01</strain>
    </source>
</reference>
<dbReference type="SMART" id="SM00248">
    <property type="entry name" value="ANK"/>
    <property type="match status" value="3"/>
</dbReference>
<dbReference type="PANTHER" id="PTHR24201">
    <property type="entry name" value="ANK_REP_REGION DOMAIN-CONTAINING PROTEIN"/>
    <property type="match status" value="1"/>
</dbReference>
<dbReference type="Gene3D" id="1.25.40.20">
    <property type="entry name" value="Ankyrin repeat-containing domain"/>
    <property type="match status" value="1"/>
</dbReference>
<evidence type="ECO:0000256" key="1">
    <source>
        <dbReference type="ARBA" id="ARBA00022737"/>
    </source>
</evidence>
<dbReference type="PROSITE" id="PS50297">
    <property type="entry name" value="ANK_REP_REGION"/>
    <property type="match status" value="1"/>
</dbReference>
<dbReference type="InterPro" id="IPR036770">
    <property type="entry name" value="Ankyrin_rpt-contain_sf"/>
</dbReference>
<dbReference type="Pfam" id="PF13637">
    <property type="entry name" value="Ank_4"/>
    <property type="match status" value="1"/>
</dbReference>
<keyword evidence="1" id="KW-0677">Repeat</keyword>
<dbReference type="InterPro" id="IPR002110">
    <property type="entry name" value="Ankyrin_rpt"/>
</dbReference>
<accession>A0A7S0AN26</accession>
<dbReference type="PROSITE" id="PS50088">
    <property type="entry name" value="ANK_REPEAT"/>
    <property type="match status" value="1"/>
</dbReference>
<dbReference type="PANTHER" id="PTHR24201:SF15">
    <property type="entry name" value="ANKYRIN REPEAT DOMAIN-CONTAINING PROTEIN 66"/>
    <property type="match status" value="1"/>
</dbReference>